<evidence type="ECO:0000256" key="2">
    <source>
        <dbReference type="ARBA" id="ARBA00022670"/>
    </source>
</evidence>
<dbReference type="PROSITE" id="PS51892">
    <property type="entry name" value="SUBTILASE"/>
    <property type="match status" value="1"/>
</dbReference>
<dbReference type="InterPro" id="IPR036852">
    <property type="entry name" value="Peptidase_S8/S53_dom_sf"/>
</dbReference>
<evidence type="ECO:0000256" key="3">
    <source>
        <dbReference type="ARBA" id="ARBA00022801"/>
    </source>
</evidence>
<dbReference type="Pfam" id="PF00082">
    <property type="entry name" value="Peptidase_S8"/>
    <property type="match status" value="1"/>
</dbReference>
<evidence type="ECO:0000256" key="7">
    <source>
        <dbReference type="SAM" id="SignalP"/>
    </source>
</evidence>
<feature type="chain" id="PRO_5020427760" evidence="7">
    <location>
        <begin position="27"/>
        <end position="1123"/>
    </location>
</feature>
<dbReference type="GO" id="GO:0004252">
    <property type="term" value="F:serine-type endopeptidase activity"/>
    <property type="evidence" value="ECO:0007669"/>
    <property type="project" value="UniProtKB-UniRule"/>
</dbReference>
<dbReference type="PROSITE" id="PS00138">
    <property type="entry name" value="SUBTILASE_SER"/>
    <property type="match status" value="1"/>
</dbReference>
<dbReference type="CDD" id="cd07487">
    <property type="entry name" value="Peptidases_S8_1"/>
    <property type="match status" value="1"/>
</dbReference>
<gene>
    <name evidence="9" type="ORF">E1212_05960</name>
</gene>
<evidence type="ECO:0000256" key="1">
    <source>
        <dbReference type="ARBA" id="ARBA00011073"/>
    </source>
</evidence>
<dbReference type="GO" id="GO:0005975">
    <property type="term" value="P:carbohydrate metabolic process"/>
    <property type="evidence" value="ECO:0007669"/>
    <property type="project" value="UniProtKB-ARBA"/>
</dbReference>
<sequence>MRRRPPTAALLAVALPGLLVLSPAGAAPVADLPPAGPAASAPAARTASADVTLLTGHVIRVGRAPDGRQSATVLSVPEGADGNVLSFTDDGDLHVIPREALPLLHADRLDGRLFNVTDLVADGYADADRDGIPLLVSGADPATARAARSAAGVYAVRAFDAAGVTALTVGKDDAAAFWRTTVEGPATLGAGGKVWLDGPVRAQLDRSVPLVGAPEAWAQGYDGDGVTVAVLDTGYDPEHPDLAGLVTEARSFDGTGSAVDGHGHGTHVAATVAGSGVASDGARRGVAPGARLLIGKVLDDSGQGQESWLLAGMEWAARSGADVVNMSLGGGPSDGTDPLSQAVNDLTAETGTLFVIAAGNSGPSAGTVDTPGAADAALTVGNTDLGDHVNESSSRGPRLGDHAVKPELAAPGTDIVAARAAGTAMGLPVDEHYTSATGTSMATPHVAGAAAVLAQRHPDWTAAQLKAALVGHAHPLDHATVFDRGAGRLDVAAALTATVVAEPSTLTFGFLPWPNQGAEPIARTVTYRNDGAAPATLDLAVDGGSTLPAGAVTVEPATLTVAPGGTASAVVTVAPELIGAGDLGGLLLATTGDGDTVRTPWSFGEESEHYTLTLDATGSDGEPSAGWAMVWSEAMGFYYYGVSLDGTGPEQVRLPRDDYMVIGASTVYDGDYRVLAETVGGDPELSLTADTTLTFDARDGDPLVFDTPRPSTPQQVQLGWTRWYESGASMDGWAHYNDGVPQLAIAPSEPVREGRFEFVAGGRLIAPGAPAGRTPYLYDLLLPTQDRLPVSGTYPVGTDDLARIDSTFVGAGAAGRTSYEVREGFSALATSRVKGISTVHAAGPRTDYVSANGTAWQSMVTLPHDGGLEVPVMFDNHRSYEPGTRQDTRWWGAPYSAGTDSVFSITDAYRSGDELNVLLRDYQDGEADHWGDSYLNEDELASVRSRLYADGVLLADEPRGSLTVGGLAPSPATYRLVHTVSRTGPTWTSSAYSESDWTFRSAHEPAGEWPPAGIALLDVNWTVPTDAQNVAPAGTRFTVELTARHVRDLPAGPIEDVRVSVSYDDGATWRRVPLLPRRGDHYTAILVHPAADRTSGWVSLRAEVTDADGAALKQTTIRAYALD</sequence>
<dbReference type="Proteomes" id="UP000295621">
    <property type="component" value="Unassembled WGS sequence"/>
</dbReference>
<keyword evidence="4 6" id="KW-0720">Serine protease</keyword>
<accession>A0A4R4RTR6</accession>
<dbReference type="OrthoDB" id="9798386at2"/>
<dbReference type="AlphaFoldDB" id="A0A4R4RTR6"/>
<evidence type="ECO:0000313" key="9">
    <source>
        <dbReference type="EMBL" id="TDC53447.1"/>
    </source>
</evidence>
<keyword evidence="10" id="KW-1185">Reference proteome</keyword>
<comment type="similarity">
    <text evidence="1 6">Belongs to the peptidase S8 family.</text>
</comment>
<dbReference type="InterPro" id="IPR015500">
    <property type="entry name" value="Peptidase_S8_subtilisin-rel"/>
</dbReference>
<dbReference type="PANTHER" id="PTHR43806:SF11">
    <property type="entry name" value="CEREVISIN-RELATED"/>
    <property type="match status" value="1"/>
</dbReference>
<keyword evidence="7" id="KW-0732">Signal</keyword>
<evidence type="ECO:0000259" key="8">
    <source>
        <dbReference type="Pfam" id="PF00082"/>
    </source>
</evidence>
<evidence type="ECO:0000256" key="4">
    <source>
        <dbReference type="ARBA" id="ARBA00022825"/>
    </source>
</evidence>
<dbReference type="PRINTS" id="PR00723">
    <property type="entry name" value="SUBTILISIN"/>
</dbReference>
<protein>
    <submittedName>
        <fullName evidence="9">Peptidase S8</fullName>
    </submittedName>
</protein>
<organism evidence="9 10">
    <name type="scientific">Jiangella ureilytica</name>
    <dbReference type="NCBI Taxonomy" id="2530374"/>
    <lineage>
        <taxon>Bacteria</taxon>
        <taxon>Bacillati</taxon>
        <taxon>Actinomycetota</taxon>
        <taxon>Actinomycetes</taxon>
        <taxon>Jiangellales</taxon>
        <taxon>Jiangellaceae</taxon>
        <taxon>Jiangella</taxon>
    </lineage>
</organism>
<dbReference type="InterPro" id="IPR000209">
    <property type="entry name" value="Peptidase_S8/S53_dom"/>
</dbReference>
<comment type="caution">
    <text evidence="9">The sequence shown here is derived from an EMBL/GenBank/DDBJ whole genome shotgun (WGS) entry which is preliminary data.</text>
</comment>
<dbReference type="Gene3D" id="3.40.50.200">
    <property type="entry name" value="Peptidase S8/S53 domain"/>
    <property type="match status" value="1"/>
</dbReference>
<feature type="domain" description="Peptidase S8/S53" evidence="8">
    <location>
        <begin position="223"/>
        <end position="476"/>
    </location>
</feature>
<feature type="active site" description="Charge relay system" evidence="5 6">
    <location>
        <position position="264"/>
    </location>
</feature>
<keyword evidence="3 6" id="KW-0378">Hydrolase</keyword>
<keyword evidence="2 6" id="KW-0645">Protease</keyword>
<reference evidence="9 10" key="1">
    <citation type="submission" date="2019-02" db="EMBL/GenBank/DDBJ databases">
        <title>Draft genome sequences of novel Actinobacteria.</title>
        <authorList>
            <person name="Sahin N."/>
            <person name="Ay H."/>
            <person name="Saygin H."/>
        </authorList>
    </citation>
    <scope>NUCLEOTIDE SEQUENCE [LARGE SCALE GENOMIC DNA]</scope>
    <source>
        <strain evidence="9 10">KC603</strain>
    </source>
</reference>
<dbReference type="RefSeq" id="WP_131980307.1">
    <property type="nucleotide sequence ID" value="NZ_SMKL01000009.1"/>
</dbReference>
<dbReference type="InterPro" id="IPR023828">
    <property type="entry name" value="Peptidase_S8_Ser-AS"/>
</dbReference>
<evidence type="ECO:0000313" key="10">
    <source>
        <dbReference type="Proteomes" id="UP000295621"/>
    </source>
</evidence>
<feature type="signal peptide" evidence="7">
    <location>
        <begin position="1"/>
        <end position="26"/>
    </location>
</feature>
<dbReference type="InterPro" id="IPR050131">
    <property type="entry name" value="Peptidase_S8_subtilisin-like"/>
</dbReference>
<feature type="active site" description="Charge relay system" evidence="5 6">
    <location>
        <position position="232"/>
    </location>
</feature>
<proteinExistence type="inferred from homology"/>
<dbReference type="EMBL" id="SMKL01000009">
    <property type="protein sequence ID" value="TDC53447.1"/>
    <property type="molecule type" value="Genomic_DNA"/>
</dbReference>
<dbReference type="Gene3D" id="2.60.40.10">
    <property type="entry name" value="Immunoglobulins"/>
    <property type="match status" value="1"/>
</dbReference>
<dbReference type="SUPFAM" id="SSF52743">
    <property type="entry name" value="Subtilisin-like"/>
    <property type="match status" value="1"/>
</dbReference>
<evidence type="ECO:0000256" key="6">
    <source>
        <dbReference type="PROSITE-ProRule" id="PRU01240"/>
    </source>
</evidence>
<feature type="active site" description="Charge relay system" evidence="5 6">
    <location>
        <position position="440"/>
    </location>
</feature>
<dbReference type="InterPro" id="IPR013783">
    <property type="entry name" value="Ig-like_fold"/>
</dbReference>
<name>A0A4R4RTR6_9ACTN</name>
<evidence type="ECO:0000256" key="5">
    <source>
        <dbReference type="PIRSR" id="PIRSR615500-1"/>
    </source>
</evidence>
<dbReference type="PANTHER" id="PTHR43806">
    <property type="entry name" value="PEPTIDASE S8"/>
    <property type="match status" value="1"/>
</dbReference>
<dbReference type="GO" id="GO:0006508">
    <property type="term" value="P:proteolysis"/>
    <property type="evidence" value="ECO:0007669"/>
    <property type="project" value="UniProtKB-KW"/>
</dbReference>